<evidence type="ECO:0000256" key="4">
    <source>
        <dbReference type="ARBA" id="ARBA00022839"/>
    </source>
</evidence>
<keyword evidence="2" id="KW-0227">DNA damage</keyword>
<accession>A0A8C7FUN2</accession>
<evidence type="ECO:0000256" key="6">
    <source>
        <dbReference type="ARBA" id="ARBA00023204"/>
    </source>
</evidence>
<dbReference type="EC" id="3.1.-.-" evidence="7"/>
<dbReference type="Ensembl" id="ENSOKIT00005035508.1">
    <property type="protein sequence ID" value="ENSOKIP00005033638.1"/>
    <property type="gene ID" value="ENSOKIG00005014416.1"/>
</dbReference>
<dbReference type="InterPro" id="IPR011604">
    <property type="entry name" value="PDDEXK-like_dom_sf"/>
</dbReference>
<keyword evidence="1 7" id="KW-0540">Nuclease</keyword>
<dbReference type="GO" id="GO:0005739">
    <property type="term" value="C:mitochondrion"/>
    <property type="evidence" value="ECO:0007669"/>
    <property type="project" value="UniProtKB-SubCell"/>
</dbReference>
<comment type="subcellular location">
    <subcellularLocation>
        <location evidence="7">Mitochondrion</location>
    </subcellularLocation>
</comment>
<evidence type="ECO:0000256" key="2">
    <source>
        <dbReference type="ARBA" id="ARBA00022763"/>
    </source>
</evidence>
<evidence type="ECO:0000259" key="9">
    <source>
        <dbReference type="Pfam" id="PF12705"/>
    </source>
</evidence>
<comment type="similarity">
    <text evidence="7">Belongs to the MGME1 family.</text>
</comment>
<dbReference type="InterPro" id="IPR038726">
    <property type="entry name" value="PDDEXK_AddAB-type"/>
</dbReference>
<keyword evidence="3 7" id="KW-0378">Hydrolase</keyword>
<dbReference type="HAMAP" id="MF_03030">
    <property type="entry name" value="MGME1"/>
    <property type="match status" value="1"/>
</dbReference>
<dbReference type="Gene3D" id="3.90.320.10">
    <property type="match status" value="1"/>
</dbReference>
<comment type="function">
    <text evidence="7">Metal-dependent single-stranded DNA (ssDNA) exonuclease involved in mitochondrial genome maintenance. Has preference for 5'-3' exonuclease activity. Necessary for maintenance of proper 7S DNA levels. Probably involved in mitochondrial DNA (mtDNA) repair.</text>
</comment>
<evidence type="ECO:0000256" key="8">
    <source>
        <dbReference type="SAM" id="MobiDB-lite"/>
    </source>
</evidence>
<evidence type="ECO:0000256" key="7">
    <source>
        <dbReference type="HAMAP-Rule" id="MF_03030"/>
    </source>
</evidence>
<keyword evidence="6" id="KW-0234">DNA repair</keyword>
<feature type="active site" evidence="7">
    <location>
        <position position="312"/>
    </location>
</feature>
<feature type="region of interest" description="Disordered" evidence="8">
    <location>
        <begin position="88"/>
        <end position="108"/>
    </location>
</feature>
<evidence type="ECO:0000256" key="3">
    <source>
        <dbReference type="ARBA" id="ARBA00022801"/>
    </source>
</evidence>
<gene>
    <name evidence="7 10" type="primary">MGME1</name>
    <name evidence="10" type="synonym">mgme1</name>
</gene>
<name>A0A8C7FUN2_ONCKI</name>
<dbReference type="PANTHER" id="PTHR31340">
    <property type="entry name" value="MITOCHONDRIAL GENOME MAINTENANCE EXONUCLEASE 1"/>
    <property type="match status" value="1"/>
</dbReference>
<evidence type="ECO:0000313" key="10">
    <source>
        <dbReference type="Ensembl" id="ENSOKIP00005033638.1"/>
    </source>
</evidence>
<feature type="compositionally biased region" description="Polar residues" evidence="8">
    <location>
        <begin position="146"/>
        <end position="156"/>
    </location>
</feature>
<reference evidence="10" key="2">
    <citation type="submission" date="2025-09" db="UniProtKB">
        <authorList>
            <consortium name="Ensembl"/>
        </authorList>
    </citation>
    <scope>IDENTIFICATION</scope>
</reference>
<proteinExistence type="inferred from homology"/>
<dbReference type="Pfam" id="PF12705">
    <property type="entry name" value="PDDEXK_1"/>
    <property type="match status" value="1"/>
</dbReference>
<reference evidence="10" key="1">
    <citation type="submission" date="2025-08" db="UniProtKB">
        <authorList>
            <consortium name="Ensembl"/>
        </authorList>
    </citation>
    <scope>IDENTIFICATION</scope>
</reference>
<sequence>MSGKHGPVSKTHLQMIYWTCSLLYHVPRRIYVRKKYKPRNLSLSGQKSLTKMARRLGELLRCAQRVGESSRVVSGLFSHCTRTSVNTFSTSNASPARKKSSPYSSVDSGRYSSLFKSVVSHRVSAQTPDIIEEQDVQIYGPVIKSPTPSNRNTTPSKMPKILHPLLNQDRVFDFGETELGGAPARIILRRGQDRGSVPSVTRILQETMSPEQQFYLERWRRKMIAQLGEDGFKEYSQNLFRQGKLFHSAVESVLPLTTKEVPGEDPEEVPEMPSEVEGYMESVRHVLEDVRGVRAIESRVQHEKLGYLGIVDCVALYRGVLCVIDWKTSERSKPFLSNTYDNPLQVAAYVGALNNDVNYNYQVENGLIVVAYKDGSPAHPHRLSSDQVLQYWERWLVRLEEYTERR</sequence>
<dbReference type="GO" id="GO:0008297">
    <property type="term" value="F:single-stranded DNA exodeoxyribonuclease activity"/>
    <property type="evidence" value="ECO:0007669"/>
    <property type="project" value="UniProtKB-UniRule"/>
</dbReference>
<evidence type="ECO:0000313" key="11">
    <source>
        <dbReference type="Proteomes" id="UP000694557"/>
    </source>
</evidence>
<dbReference type="GO" id="GO:0043504">
    <property type="term" value="P:mitochondrial DNA repair"/>
    <property type="evidence" value="ECO:0007669"/>
    <property type="project" value="UniProtKB-UniRule"/>
</dbReference>
<dbReference type="AlphaFoldDB" id="A0A8C7FUN2"/>
<feature type="domain" description="PD-(D/E)XK endonuclease-like" evidence="9">
    <location>
        <begin position="218"/>
        <end position="397"/>
    </location>
</feature>
<evidence type="ECO:0000256" key="5">
    <source>
        <dbReference type="ARBA" id="ARBA00023128"/>
    </source>
</evidence>
<feature type="active site" evidence="7">
    <location>
        <position position="325"/>
    </location>
</feature>
<dbReference type="GO" id="GO:0006264">
    <property type="term" value="P:mitochondrial DNA replication"/>
    <property type="evidence" value="ECO:0007669"/>
    <property type="project" value="TreeGrafter"/>
</dbReference>
<keyword evidence="5 7" id="KW-0496">Mitochondrion</keyword>
<dbReference type="PANTHER" id="PTHR31340:SF3">
    <property type="entry name" value="MITOCHONDRIAL GENOME MAINTENANCE EXONUCLEASE 1"/>
    <property type="match status" value="1"/>
</dbReference>
<keyword evidence="11" id="KW-1185">Reference proteome</keyword>
<evidence type="ECO:0000256" key="1">
    <source>
        <dbReference type="ARBA" id="ARBA00022722"/>
    </source>
</evidence>
<feature type="region of interest" description="Disordered" evidence="8">
    <location>
        <begin position="141"/>
        <end position="160"/>
    </location>
</feature>
<dbReference type="Proteomes" id="UP000694557">
    <property type="component" value="Unassembled WGS sequence"/>
</dbReference>
<keyword evidence="4 7" id="KW-0269">Exonuclease</keyword>
<protein>
    <recommendedName>
        <fullName evidence="7">Mitochondrial genome maintenance exonuclease 1</fullName>
        <ecNumber evidence="7">3.1.-.-</ecNumber>
    </recommendedName>
</protein>
<feature type="active site" evidence="7">
    <location>
        <position position="327"/>
    </location>
</feature>
<organism evidence="10 11">
    <name type="scientific">Oncorhynchus kisutch</name>
    <name type="common">Coho salmon</name>
    <name type="synonym">Salmo kisutch</name>
    <dbReference type="NCBI Taxonomy" id="8019"/>
    <lineage>
        <taxon>Eukaryota</taxon>
        <taxon>Metazoa</taxon>
        <taxon>Chordata</taxon>
        <taxon>Craniata</taxon>
        <taxon>Vertebrata</taxon>
        <taxon>Euteleostomi</taxon>
        <taxon>Actinopterygii</taxon>
        <taxon>Neopterygii</taxon>
        <taxon>Teleostei</taxon>
        <taxon>Protacanthopterygii</taxon>
        <taxon>Salmoniformes</taxon>
        <taxon>Salmonidae</taxon>
        <taxon>Salmoninae</taxon>
        <taxon>Oncorhynchus</taxon>
    </lineage>
</organism>
<dbReference type="GeneTree" id="ENSGT00390000003349"/>
<dbReference type="FunFam" id="3.90.320.10:FF:000005">
    <property type="entry name" value="Mitochondrial genome maintenance exonuclease 1"/>
    <property type="match status" value="1"/>
</dbReference>